<feature type="signal peptide" evidence="2">
    <location>
        <begin position="1"/>
        <end position="25"/>
    </location>
</feature>
<gene>
    <name evidence="3" type="ORF">JKL49_02860</name>
</gene>
<dbReference type="AlphaFoldDB" id="A0A941HV49"/>
<sequence>MPMFSRVSLRVLLFAAGALATPAFADEAQRTQIPDPGETGLSHPAPAFRILPAGPASETHQH</sequence>
<accession>A0A941HV49</accession>
<keyword evidence="4" id="KW-1185">Reference proteome</keyword>
<evidence type="ECO:0000313" key="3">
    <source>
        <dbReference type="EMBL" id="MBR7618318.1"/>
    </source>
</evidence>
<name>A0A941HV49_9CAUL</name>
<proteinExistence type="predicted"/>
<keyword evidence="2" id="KW-0732">Signal</keyword>
<reference evidence="3" key="1">
    <citation type="submission" date="2021-04" db="EMBL/GenBank/DDBJ databases">
        <title>Draft genome assembly of strain Phenylobacterium sp. 20VBR1 using MiniION and Illumina platforms.</title>
        <authorList>
            <person name="Thomas F.A."/>
            <person name="Krishnan K.P."/>
            <person name="Sinha R.K."/>
        </authorList>
    </citation>
    <scope>NUCLEOTIDE SEQUENCE</scope>
    <source>
        <strain evidence="3">20VBR1</strain>
    </source>
</reference>
<protein>
    <submittedName>
        <fullName evidence="3">Uncharacterized protein</fullName>
    </submittedName>
</protein>
<evidence type="ECO:0000256" key="2">
    <source>
        <dbReference type="SAM" id="SignalP"/>
    </source>
</evidence>
<feature type="chain" id="PRO_5037750114" evidence="2">
    <location>
        <begin position="26"/>
        <end position="62"/>
    </location>
</feature>
<organism evidence="3 4">
    <name type="scientific">Phenylobacterium glaciei</name>
    <dbReference type="NCBI Taxonomy" id="2803784"/>
    <lineage>
        <taxon>Bacteria</taxon>
        <taxon>Pseudomonadati</taxon>
        <taxon>Pseudomonadota</taxon>
        <taxon>Alphaproteobacteria</taxon>
        <taxon>Caulobacterales</taxon>
        <taxon>Caulobacteraceae</taxon>
        <taxon>Phenylobacterium</taxon>
    </lineage>
</organism>
<dbReference type="RefSeq" id="WP_215338203.1">
    <property type="nucleotide sequence ID" value="NZ_JAGSGD010000001.1"/>
</dbReference>
<dbReference type="EMBL" id="JAGSGD010000001">
    <property type="protein sequence ID" value="MBR7618318.1"/>
    <property type="molecule type" value="Genomic_DNA"/>
</dbReference>
<evidence type="ECO:0000256" key="1">
    <source>
        <dbReference type="SAM" id="MobiDB-lite"/>
    </source>
</evidence>
<evidence type="ECO:0000313" key="4">
    <source>
        <dbReference type="Proteomes" id="UP000622580"/>
    </source>
</evidence>
<dbReference type="Proteomes" id="UP000622580">
    <property type="component" value="Unassembled WGS sequence"/>
</dbReference>
<comment type="caution">
    <text evidence="3">The sequence shown here is derived from an EMBL/GenBank/DDBJ whole genome shotgun (WGS) entry which is preliminary data.</text>
</comment>
<feature type="region of interest" description="Disordered" evidence="1">
    <location>
        <begin position="27"/>
        <end position="62"/>
    </location>
</feature>